<dbReference type="SMART" id="SM00485">
    <property type="entry name" value="XPGN"/>
    <property type="match status" value="1"/>
</dbReference>
<comment type="cofactor">
    <cofactor evidence="1">
        <name>Mg(2+)</name>
        <dbReference type="ChEBI" id="CHEBI:18420"/>
    </cofactor>
</comment>
<feature type="region of interest" description="Disordered" evidence="14">
    <location>
        <begin position="507"/>
        <end position="527"/>
    </location>
</feature>
<dbReference type="SMART" id="SM00279">
    <property type="entry name" value="HhH2"/>
    <property type="match status" value="1"/>
</dbReference>
<dbReference type="SUPFAM" id="SSF88723">
    <property type="entry name" value="PIN domain-like"/>
    <property type="match status" value="1"/>
</dbReference>
<dbReference type="Pfam" id="PF00867">
    <property type="entry name" value="XPG_I"/>
    <property type="match status" value="1"/>
</dbReference>
<evidence type="ECO:0000313" key="18">
    <source>
        <dbReference type="RefSeq" id="XP_048141656.1"/>
    </source>
</evidence>
<dbReference type="PROSITE" id="PS00841">
    <property type="entry name" value="XPG_1"/>
    <property type="match status" value="1"/>
</dbReference>
<dbReference type="RefSeq" id="XP_048141657.1">
    <property type="nucleotide sequence ID" value="XM_048285700.1"/>
</dbReference>
<protein>
    <submittedName>
        <fullName evidence="18 19">Exonuclease 1 isoform X2</fullName>
    </submittedName>
</protein>
<dbReference type="SUPFAM" id="SSF47807">
    <property type="entry name" value="5' to 3' exonuclease, C-terminal subdomain"/>
    <property type="match status" value="1"/>
</dbReference>
<dbReference type="SMART" id="SM00484">
    <property type="entry name" value="XPGI"/>
    <property type="match status" value="1"/>
</dbReference>
<evidence type="ECO:0000256" key="7">
    <source>
        <dbReference type="ARBA" id="ARBA00022801"/>
    </source>
</evidence>
<accession>A0ABM3HYH4</accession>
<evidence type="ECO:0000256" key="8">
    <source>
        <dbReference type="ARBA" id="ARBA00022839"/>
    </source>
</evidence>
<dbReference type="InterPro" id="IPR006086">
    <property type="entry name" value="XPG-I_dom"/>
</dbReference>
<dbReference type="InterPro" id="IPR006084">
    <property type="entry name" value="XPG/Rad2"/>
</dbReference>
<dbReference type="GeneID" id="115753021"/>
<dbReference type="Proteomes" id="UP000827889">
    <property type="component" value="Chromosome 9"/>
</dbReference>
<evidence type="ECO:0000313" key="19">
    <source>
        <dbReference type="RefSeq" id="XP_048141657.1"/>
    </source>
</evidence>
<dbReference type="CDD" id="cd09857">
    <property type="entry name" value="PIN_EXO1"/>
    <property type="match status" value="1"/>
</dbReference>
<evidence type="ECO:0000256" key="13">
    <source>
        <dbReference type="ARBA" id="ARBA00023242"/>
    </source>
</evidence>
<evidence type="ECO:0000313" key="17">
    <source>
        <dbReference type="Proteomes" id="UP000827889"/>
    </source>
</evidence>
<sequence>MGIQGLLPLLKSIMVPIHVKELEGCSVAVDTYSWLHKGALSCSKELCNGVPTTRHIEYCMHRVNLLRHYGVKPFLVFDGGLLPMKIEQENKRARSRKENLARAIEHESNGNSAAAYECYQKAVDITPSMAHELIQVLKQENISYVVAPYEADAQMTFLAVSKQVAAVITEDSDLIPFGCPRIIFKMDKFGQGVEFQYSKLQQNRELSFAGFTKQMILEMCILSGCDYLQSLPGMGLKTAHALIKKFRAYDKVIKHLKYTSGSVPPTYEELFRKAILTFQHQRVYDPISEAIVHLYDISNVADDELEFLGPSIPQHVARGIAEGDLDPFTKVPFQGRDVSAMVIEKTQYLKLFKPKGEKKKLDLPAQKNVLTKYFCSASLETKRDFKAPRATSNQSSPVDNLSQSFSEQDSEEALADMSHCQLSQPHEDEDGFTREIPEATESMESGALDEVGRPGVSLLQQSRLPIHKPCVSLKEHQPKSPIDRVDEKTRKEDKKHIVRSSYFKHQLVNETDRDKERNNPVGSDPTSVGETLCVKGIIIEKKTYPDDKGENVGVNSIEEKTRTDNREVIVRSSYVRHHAAKETNRHNGKENILVKCDLPISLGETDFRKRVITKGKISLDDVKQKVGVNGIDEKARRENRKVIIRSSYFKPQSANDIDKDDEKENIPVESDHPLSLGETDFLKGRVIKRKTFLDSTVENESSKQKRTHVEGSLVDDGDRAPGLDKSFMGSEEKFGADISHLGRYSDIAEKSLERFVSVISSFRFTGSGSRASGLRAPLKDVHNTCTDRFQSICICGEEQDAYDSNPQELIVGSVF</sequence>
<dbReference type="InterPro" id="IPR006085">
    <property type="entry name" value="XPG_DNA_repair_N"/>
</dbReference>
<evidence type="ECO:0000256" key="9">
    <source>
        <dbReference type="ARBA" id="ARBA00022842"/>
    </source>
</evidence>
<gene>
    <name evidence="18 19" type="primary">LOC115753021</name>
</gene>
<dbReference type="PRINTS" id="PR00853">
    <property type="entry name" value="XPGRADSUPER"/>
</dbReference>
<name>A0ABM3HYH4_9MYRT</name>
<feature type="compositionally biased region" description="Basic and acidic residues" evidence="14">
    <location>
        <begin position="700"/>
        <end position="709"/>
    </location>
</feature>
<reference evidence="18 19" key="1">
    <citation type="submission" date="2025-05" db="UniProtKB">
        <authorList>
            <consortium name="RefSeq"/>
        </authorList>
    </citation>
    <scope>IDENTIFICATION</scope>
    <source>
        <tissue evidence="18 19">Leaf</tissue>
    </source>
</reference>
<keyword evidence="10" id="KW-0267">Excision nuclease</keyword>
<dbReference type="Gene3D" id="1.10.150.20">
    <property type="entry name" value="5' to 3' exonuclease, C-terminal subdomain"/>
    <property type="match status" value="1"/>
</dbReference>
<keyword evidence="6" id="KW-0227">DNA damage</keyword>
<evidence type="ECO:0000256" key="10">
    <source>
        <dbReference type="ARBA" id="ARBA00022881"/>
    </source>
</evidence>
<evidence type="ECO:0000256" key="1">
    <source>
        <dbReference type="ARBA" id="ARBA00001946"/>
    </source>
</evidence>
<dbReference type="InterPro" id="IPR036279">
    <property type="entry name" value="5-3_exonuclease_C_sf"/>
</dbReference>
<evidence type="ECO:0000256" key="5">
    <source>
        <dbReference type="ARBA" id="ARBA00022723"/>
    </source>
</evidence>
<comment type="similarity">
    <text evidence="3">Belongs to the XPG/RAD2 endonuclease family. EXO1 subfamily.</text>
</comment>
<keyword evidence="7" id="KW-0378">Hydrolase</keyword>
<keyword evidence="4" id="KW-0540">Nuclease</keyword>
<keyword evidence="8 18" id="KW-0269">Exonuclease</keyword>
<dbReference type="CDD" id="cd09908">
    <property type="entry name" value="H3TH_EXO1"/>
    <property type="match status" value="1"/>
</dbReference>
<dbReference type="InterPro" id="IPR029060">
    <property type="entry name" value="PIN-like_dom_sf"/>
</dbReference>
<dbReference type="Gene3D" id="3.40.50.1010">
    <property type="entry name" value="5'-nuclease"/>
    <property type="match status" value="1"/>
</dbReference>
<evidence type="ECO:0000256" key="2">
    <source>
        <dbReference type="ARBA" id="ARBA00004123"/>
    </source>
</evidence>
<evidence type="ECO:0000256" key="3">
    <source>
        <dbReference type="ARBA" id="ARBA00010563"/>
    </source>
</evidence>
<dbReference type="PANTHER" id="PTHR11081:SF65">
    <property type="entry name" value="DNA DAMAGE-INDUCIBLE PROTEIN DIN7-RELATED"/>
    <property type="match status" value="1"/>
</dbReference>
<feature type="region of interest" description="Disordered" evidence="14">
    <location>
        <begin position="385"/>
        <end position="418"/>
    </location>
</feature>
<dbReference type="RefSeq" id="XP_048141656.1">
    <property type="nucleotide sequence ID" value="XM_048285699.1"/>
</dbReference>
<dbReference type="Pfam" id="PF00752">
    <property type="entry name" value="XPG_N"/>
    <property type="match status" value="1"/>
</dbReference>
<evidence type="ECO:0000256" key="14">
    <source>
        <dbReference type="SAM" id="MobiDB-lite"/>
    </source>
</evidence>
<keyword evidence="5" id="KW-0479">Metal-binding</keyword>
<evidence type="ECO:0000259" key="15">
    <source>
        <dbReference type="SMART" id="SM00484"/>
    </source>
</evidence>
<dbReference type="PANTHER" id="PTHR11081">
    <property type="entry name" value="FLAP ENDONUCLEASE FAMILY MEMBER"/>
    <property type="match status" value="1"/>
</dbReference>
<dbReference type="InterPro" id="IPR044752">
    <property type="entry name" value="PIN-like_EXO1"/>
</dbReference>
<evidence type="ECO:0000256" key="11">
    <source>
        <dbReference type="ARBA" id="ARBA00023125"/>
    </source>
</evidence>
<proteinExistence type="inferred from homology"/>
<dbReference type="InterPro" id="IPR019974">
    <property type="entry name" value="XPG_CS"/>
</dbReference>
<dbReference type="GO" id="GO:0004527">
    <property type="term" value="F:exonuclease activity"/>
    <property type="evidence" value="ECO:0007669"/>
    <property type="project" value="UniProtKB-KW"/>
</dbReference>
<comment type="subcellular location">
    <subcellularLocation>
        <location evidence="2">Nucleus</location>
    </subcellularLocation>
</comment>
<feature type="domain" description="XPG N-terminal" evidence="16">
    <location>
        <begin position="1"/>
        <end position="99"/>
    </location>
</feature>
<keyword evidence="9" id="KW-0460">Magnesium</keyword>
<keyword evidence="11" id="KW-0238">DNA-binding</keyword>
<feature type="compositionally biased region" description="Polar residues" evidence="14">
    <location>
        <begin position="390"/>
        <end position="407"/>
    </location>
</feature>
<feature type="domain" description="XPG-I" evidence="15">
    <location>
        <begin position="138"/>
        <end position="208"/>
    </location>
</feature>
<evidence type="ECO:0000256" key="4">
    <source>
        <dbReference type="ARBA" id="ARBA00022722"/>
    </source>
</evidence>
<keyword evidence="17" id="KW-1185">Reference proteome</keyword>
<evidence type="ECO:0000256" key="12">
    <source>
        <dbReference type="ARBA" id="ARBA00023204"/>
    </source>
</evidence>
<dbReference type="InterPro" id="IPR008918">
    <property type="entry name" value="HhH2"/>
</dbReference>
<evidence type="ECO:0000256" key="6">
    <source>
        <dbReference type="ARBA" id="ARBA00022763"/>
    </source>
</evidence>
<keyword evidence="12" id="KW-0234">DNA repair</keyword>
<organism evidence="17 18">
    <name type="scientific">Rhodamnia argentea</name>
    <dbReference type="NCBI Taxonomy" id="178133"/>
    <lineage>
        <taxon>Eukaryota</taxon>
        <taxon>Viridiplantae</taxon>
        <taxon>Streptophyta</taxon>
        <taxon>Embryophyta</taxon>
        <taxon>Tracheophyta</taxon>
        <taxon>Spermatophyta</taxon>
        <taxon>Magnoliopsida</taxon>
        <taxon>eudicotyledons</taxon>
        <taxon>Gunneridae</taxon>
        <taxon>Pentapetalae</taxon>
        <taxon>rosids</taxon>
        <taxon>malvids</taxon>
        <taxon>Myrtales</taxon>
        <taxon>Myrtaceae</taxon>
        <taxon>Myrtoideae</taxon>
        <taxon>Myrteae</taxon>
        <taxon>Australasian group</taxon>
        <taxon>Rhodamnia</taxon>
    </lineage>
</organism>
<keyword evidence="13" id="KW-0539">Nucleus</keyword>
<dbReference type="InterPro" id="IPR037315">
    <property type="entry name" value="EXO1_H3TH"/>
</dbReference>
<feature type="region of interest" description="Disordered" evidence="14">
    <location>
        <begin position="697"/>
        <end position="726"/>
    </location>
</feature>
<evidence type="ECO:0000259" key="16">
    <source>
        <dbReference type="SMART" id="SM00485"/>
    </source>
</evidence>